<organism evidence="1 2">
    <name type="scientific">Lithospermum erythrorhizon</name>
    <name type="common">Purple gromwell</name>
    <name type="synonym">Lithospermum officinale var. erythrorhizon</name>
    <dbReference type="NCBI Taxonomy" id="34254"/>
    <lineage>
        <taxon>Eukaryota</taxon>
        <taxon>Viridiplantae</taxon>
        <taxon>Streptophyta</taxon>
        <taxon>Embryophyta</taxon>
        <taxon>Tracheophyta</taxon>
        <taxon>Spermatophyta</taxon>
        <taxon>Magnoliopsida</taxon>
        <taxon>eudicotyledons</taxon>
        <taxon>Gunneridae</taxon>
        <taxon>Pentapetalae</taxon>
        <taxon>asterids</taxon>
        <taxon>lamiids</taxon>
        <taxon>Boraginales</taxon>
        <taxon>Boraginaceae</taxon>
        <taxon>Boraginoideae</taxon>
        <taxon>Lithospermeae</taxon>
        <taxon>Lithospermum</taxon>
    </lineage>
</organism>
<accession>A0AAV3Q4T0</accession>
<evidence type="ECO:0000313" key="1">
    <source>
        <dbReference type="EMBL" id="GAA0159094.1"/>
    </source>
</evidence>
<dbReference type="Proteomes" id="UP001454036">
    <property type="component" value="Unassembled WGS sequence"/>
</dbReference>
<evidence type="ECO:0000313" key="2">
    <source>
        <dbReference type="Proteomes" id="UP001454036"/>
    </source>
</evidence>
<name>A0AAV3Q4T0_LITER</name>
<sequence>MDEENHHKTYAKTVGIRKPSRMIIPPEEVNGKTVVKYQSNDVILGIKQWRWLAVGYVMALNPNFLAIERFVKARWGDFGFEKASNLHLECSYFSFVMKVVEIECLRKDLRFSPNFQWS</sequence>
<dbReference type="AlphaFoldDB" id="A0AAV3Q4T0"/>
<reference evidence="1 2" key="1">
    <citation type="submission" date="2024-01" db="EMBL/GenBank/DDBJ databases">
        <title>The complete chloroplast genome sequence of Lithospermum erythrorhizon: insights into the phylogenetic relationship among Boraginaceae species and the maternal lineages of purple gromwells.</title>
        <authorList>
            <person name="Okada T."/>
            <person name="Watanabe K."/>
        </authorList>
    </citation>
    <scope>NUCLEOTIDE SEQUENCE [LARGE SCALE GENOMIC DNA]</scope>
</reference>
<comment type="caution">
    <text evidence="1">The sequence shown here is derived from an EMBL/GenBank/DDBJ whole genome shotgun (WGS) entry which is preliminary data.</text>
</comment>
<keyword evidence="2" id="KW-1185">Reference proteome</keyword>
<dbReference type="EMBL" id="BAABME010003519">
    <property type="protein sequence ID" value="GAA0159094.1"/>
    <property type="molecule type" value="Genomic_DNA"/>
</dbReference>
<gene>
    <name evidence="1" type="ORF">LIER_15960</name>
</gene>
<proteinExistence type="predicted"/>
<protein>
    <submittedName>
        <fullName evidence="1">Uncharacterized protein</fullName>
    </submittedName>
</protein>